<dbReference type="Pfam" id="PF18701">
    <property type="entry name" value="DUF5641"/>
    <property type="match status" value="1"/>
</dbReference>
<feature type="non-terminal residue" evidence="2">
    <location>
        <position position="1"/>
    </location>
</feature>
<gene>
    <name evidence="2" type="ORF">IPOD504_LOCUS11977</name>
</gene>
<dbReference type="Proteomes" id="UP000837857">
    <property type="component" value="Chromosome 29"/>
</dbReference>
<evidence type="ECO:0000259" key="1">
    <source>
        <dbReference type="Pfam" id="PF18701"/>
    </source>
</evidence>
<accession>A0ABN8ISD5</accession>
<sequence>VLQQELVLVKDKNQPPLIWLLRVLKVHPGGDNINRVAAILTKKGVTQRSDNNICPLLVSKASSLVKYFNPGGMLRQH</sequence>
<protein>
    <recommendedName>
        <fullName evidence="1">DUF5641 domain-containing protein</fullName>
    </recommendedName>
</protein>
<reference evidence="2" key="1">
    <citation type="submission" date="2022-03" db="EMBL/GenBank/DDBJ databases">
        <authorList>
            <person name="Martin H S."/>
        </authorList>
    </citation>
    <scope>NUCLEOTIDE SEQUENCE</scope>
</reference>
<feature type="non-terminal residue" evidence="2">
    <location>
        <position position="77"/>
    </location>
</feature>
<keyword evidence="3" id="KW-1185">Reference proteome</keyword>
<dbReference type="EMBL" id="OW152841">
    <property type="protein sequence ID" value="CAH2062433.1"/>
    <property type="molecule type" value="Genomic_DNA"/>
</dbReference>
<organism evidence="2 3">
    <name type="scientific">Iphiclides podalirius</name>
    <name type="common">scarce swallowtail</name>
    <dbReference type="NCBI Taxonomy" id="110791"/>
    <lineage>
        <taxon>Eukaryota</taxon>
        <taxon>Metazoa</taxon>
        <taxon>Ecdysozoa</taxon>
        <taxon>Arthropoda</taxon>
        <taxon>Hexapoda</taxon>
        <taxon>Insecta</taxon>
        <taxon>Pterygota</taxon>
        <taxon>Neoptera</taxon>
        <taxon>Endopterygota</taxon>
        <taxon>Lepidoptera</taxon>
        <taxon>Glossata</taxon>
        <taxon>Ditrysia</taxon>
        <taxon>Papilionoidea</taxon>
        <taxon>Papilionidae</taxon>
        <taxon>Papilioninae</taxon>
        <taxon>Iphiclides</taxon>
    </lineage>
</organism>
<proteinExistence type="predicted"/>
<evidence type="ECO:0000313" key="3">
    <source>
        <dbReference type="Proteomes" id="UP000837857"/>
    </source>
</evidence>
<feature type="domain" description="DUF5641" evidence="1">
    <location>
        <begin position="4"/>
        <end position="56"/>
    </location>
</feature>
<dbReference type="InterPro" id="IPR040676">
    <property type="entry name" value="DUF5641"/>
</dbReference>
<name>A0ABN8ISD5_9NEOP</name>
<evidence type="ECO:0000313" key="2">
    <source>
        <dbReference type="EMBL" id="CAH2062433.1"/>
    </source>
</evidence>